<dbReference type="Pfam" id="PF07690">
    <property type="entry name" value="MFS_1"/>
    <property type="match status" value="1"/>
</dbReference>
<dbReference type="PRINTS" id="PR01036">
    <property type="entry name" value="TCRTETB"/>
</dbReference>
<proteinExistence type="predicted"/>
<feature type="transmembrane region" description="Helical" evidence="6">
    <location>
        <begin position="444"/>
        <end position="461"/>
    </location>
</feature>
<dbReference type="RefSeq" id="WP_144990549.1">
    <property type="nucleotide sequence ID" value="NZ_VNJK01000001.1"/>
</dbReference>
<keyword evidence="3 6" id="KW-0812">Transmembrane</keyword>
<feature type="transmembrane region" description="Helical" evidence="6">
    <location>
        <begin position="168"/>
        <end position="190"/>
    </location>
</feature>
<feature type="transmembrane region" description="Helical" evidence="6">
    <location>
        <begin position="266"/>
        <end position="292"/>
    </location>
</feature>
<evidence type="ECO:0000313" key="9">
    <source>
        <dbReference type="Proteomes" id="UP000318102"/>
    </source>
</evidence>
<dbReference type="InterPro" id="IPR020846">
    <property type="entry name" value="MFS_dom"/>
</dbReference>
<evidence type="ECO:0000256" key="4">
    <source>
        <dbReference type="ARBA" id="ARBA00022989"/>
    </source>
</evidence>
<organism evidence="8 9">
    <name type="scientific">Paenibacillus agilis</name>
    <dbReference type="NCBI Taxonomy" id="3020863"/>
    <lineage>
        <taxon>Bacteria</taxon>
        <taxon>Bacillati</taxon>
        <taxon>Bacillota</taxon>
        <taxon>Bacilli</taxon>
        <taxon>Bacillales</taxon>
        <taxon>Paenibacillaceae</taxon>
        <taxon>Paenibacillus</taxon>
    </lineage>
</organism>
<dbReference type="GO" id="GO:0005886">
    <property type="term" value="C:plasma membrane"/>
    <property type="evidence" value="ECO:0007669"/>
    <property type="project" value="UniProtKB-SubCell"/>
</dbReference>
<comment type="subcellular location">
    <subcellularLocation>
        <location evidence="1">Cell membrane</location>
        <topology evidence="1">Multi-pass membrane protein</topology>
    </subcellularLocation>
</comment>
<dbReference type="Gene3D" id="1.20.1720.10">
    <property type="entry name" value="Multidrug resistance protein D"/>
    <property type="match status" value="1"/>
</dbReference>
<evidence type="ECO:0000256" key="6">
    <source>
        <dbReference type="SAM" id="Phobius"/>
    </source>
</evidence>
<comment type="caution">
    <text evidence="8">The sequence shown here is derived from an EMBL/GenBank/DDBJ whole genome shotgun (WGS) entry which is preliminary data.</text>
</comment>
<dbReference type="InterPro" id="IPR005829">
    <property type="entry name" value="Sugar_transporter_CS"/>
</dbReference>
<gene>
    <name evidence="8" type="ORF">FPZ44_12215</name>
</gene>
<keyword evidence="4 6" id="KW-1133">Transmembrane helix</keyword>
<evidence type="ECO:0000256" key="1">
    <source>
        <dbReference type="ARBA" id="ARBA00004651"/>
    </source>
</evidence>
<dbReference type="SUPFAM" id="SSF103473">
    <property type="entry name" value="MFS general substrate transporter"/>
    <property type="match status" value="1"/>
</dbReference>
<name>A0A559J1J5_9BACL</name>
<feature type="transmembrane region" description="Helical" evidence="6">
    <location>
        <begin position="105"/>
        <end position="126"/>
    </location>
</feature>
<feature type="transmembrane region" description="Helical" evidence="6">
    <location>
        <begin position="79"/>
        <end position="99"/>
    </location>
</feature>
<evidence type="ECO:0000256" key="5">
    <source>
        <dbReference type="ARBA" id="ARBA00023136"/>
    </source>
</evidence>
<dbReference type="InterPro" id="IPR011701">
    <property type="entry name" value="MFS"/>
</dbReference>
<keyword evidence="5 6" id="KW-0472">Membrane</keyword>
<feature type="transmembrane region" description="Helical" evidence="6">
    <location>
        <begin position="227"/>
        <end position="245"/>
    </location>
</feature>
<evidence type="ECO:0000256" key="3">
    <source>
        <dbReference type="ARBA" id="ARBA00022692"/>
    </source>
</evidence>
<protein>
    <submittedName>
        <fullName evidence="8">MFS transporter</fullName>
    </submittedName>
</protein>
<dbReference type="Gene3D" id="1.20.1250.20">
    <property type="entry name" value="MFS general substrate transporter like domains"/>
    <property type="match status" value="1"/>
</dbReference>
<evidence type="ECO:0000256" key="2">
    <source>
        <dbReference type="ARBA" id="ARBA00022448"/>
    </source>
</evidence>
<dbReference type="PANTHER" id="PTHR42718:SF9">
    <property type="entry name" value="MAJOR FACILITATOR SUPERFAMILY MULTIDRUG TRANSPORTER MFSC"/>
    <property type="match status" value="1"/>
</dbReference>
<feature type="transmembrane region" description="Helical" evidence="6">
    <location>
        <begin position="138"/>
        <end position="162"/>
    </location>
</feature>
<keyword evidence="9" id="KW-1185">Reference proteome</keyword>
<dbReference type="Proteomes" id="UP000318102">
    <property type="component" value="Unassembled WGS sequence"/>
</dbReference>
<dbReference type="OrthoDB" id="9816041at2"/>
<dbReference type="AlphaFoldDB" id="A0A559J1J5"/>
<accession>A0A559J1J5</accession>
<dbReference type="InterPro" id="IPR036259">
    <property type="entry name" value="MFS_trans_sf"/>
</dbReference>
<dbReference type="PROSITE" id="PS00216">
    <property type="entry name" value="SUGAR_TRANSPORT_1"/>
    <property type="match status" value="1"/>
</dbReference>
<evidence type="ECO:0000259" key="7">
    <source>
        <dbReference type="PROSITE" id="PS50850"/>
    </source>
</evidence>
<feature type="domain" description="Major facilitator superfamily (MFS) profile" evidence="7">
    <location>
        <begin position="12"/>
        <end position="465"/>
    </location>
</feature>
<keyword evidence="2" id="KW-0813">Transport</keyword>
<dbReference type="EMBL" id="VNJK01000001">
    <property type="protein sequence ID" value="TVX93755.1"/>
    <property type="molecule type" value="Genomic_DNA"/>
</dbReference>
<dbReference type="PANTHER" id="PTHR42718">
    <property type="entry name" value="MAJOR FACILITATOR SUPERFAMILY MULTIDRUG TRANSPORTER MFSC"/>
    <property type="match status" value="1"/>
</dbReference>
<feature type="transmembrane region" description="Helical" evidence="6">
    <location>
        <begin position="298"/>
        <end position="319"/>
    </location>
</feature>
<evidence type="ECO:0000313" key="8">
    <source>
        <dbReference type="EMBL" id="TVX93755.1"/>
    </source>
</evidence>
<feature type="transmembrane region" description="Helical" evidence="6">
    <location>
        <begin position="202"/>
        <end position="221"/>
    </location>
</feature>
<reference evidence="8 9" key="1">
    <citation type="submission" date="2019-07" db="EMBL/GenBank/DDBJ databases">
        <authorList>
            <person name="Kim J."/>
        </authorList>
    </citation>
    <scope>NUCLEOTIDE SEQUENCE [LARGE SCALE GENOMIC DNA]</scope>
    <source>
        <strain evidence="8 9">N4</strain>
    </source>
</reference>
<sequence>MLIPSYLKKHSVLFSIFTGAFSLVLTNSAFNILLPNFVSMYGISTSLGGWIIALYMLAMTITMPLTSLVVDRLGRKRTYMLGIGLYGSFSIIGGLFYSYVEIVMLVRFIHGISAGLMIPLSLVLLFDCYGKESRGRVTGIWGMLLMIAPAIGPTLGGIIMEVGELRHLFWINVPFALFSIVMCAVQIKPYQPARRKSIHREGIMLLVMSIALLSLGIQLLSNPTVPMWIVYILFGLGVMTLIRFIQKENTREEPIIRYKLLRRNPIFRTVVIISVIQDSVMFGAIFVLPLLFQEVFSLSASVIGAMFIPTAICTSLFVWVGGKWMDSGKSLNFIVVGVGFIVISIMAFVFLPPSISIIVIVFFMALRGIGMGLSDMTVTTIGLNSLPEEDMHEGSALSSTIERLLSSFTVMLLAVYYDVRWQSLVQSGESIEYAKWLALKEECFVLGSLMLITLPLILFINRKKVDIVVGSENKSTV</sequence>
<dbReference type="GO" id="GO:0022857">
    <property type="term" value="F:transmembrane transporter activity"/>
    <property type="evidence" value="ECO:0007669"/>
    <property type="project" value="InterPro"/>
</dbReference>
<dbReference type="PROSITE" id="PS50850">
    <property type="entry name" value="MFS"/>
    <property type="match status" value="1"/>
</dbReference>
<feature type="transmembrane region" description="Helical" evidence="6">
    <location>
        <begin position="331"/>
        <end position="351"/>
    </location>
</feature>
<feature type="transmembrane region" description="Helical" evidence="6">
    <location>
        <begin position="12"/>
        <end position="34"/>
    </location>
</feature>